<proteinExistence type="inferred from homology"/>
<evidence type="ECO:0000313" key="13">
    <source>
        <dbReference type="EMBL" id="BAG30183.1"/>
    </source>
</evidence>
<accession>B2GFP5</accession>
<feature type="compositionally biased region" description="Low complexity" evidence="11">
    <location>
        <begin position="161"/>
        <end position="176"/>
    </location>
</feature>
<comment type="function">
    <text evidence="10">Endonuclease that specifically degrades the RNA of RNA-DNA hybrids.</text>
</comment>
<name>B2GFP5_KOCRD</name>
<keyword evidence="7 10" id="KW-0255">Endonuclease</keyword>
<dbReference type="CDD" id="cd09278">
    <property type="entry name" value="RNase_HI_prokaryote_like"/>
    <property type="match status" value="1"/>
</dbReference>
<dbReference type="HAMAP" id="MF_00042">
    <property type="entry name" value="RNase_H"/>
    <property type="match status" value="1"/>
</dbReference>
<feature type="region of interest" description="Disordered" evidence="11">
    <location>
        <begin position="147"/>
        <end position="219"/>
    </location>
</feature>
<feature type="binding site" evidence="10">
    <location>
        <position position="8"/>
    </location>
    <ligand>
        <name>Mg(2+)</name>
        <dbReference type="ChEBI" id="CHEBI:18420"/>
        <label>2</label>
    </ligand>
</feature>
<comment type="catalytic activity">
    <reaction evidence="1 10">
        <text>Endonucleolytic cleavage to 5'-phosphomonoester.</text>
        <dbReference type="EC" id="3.1.26.4"/>
    </reaction>
</comment>
<dbReference type="InterPro" id="IPR012337">
    <property type="entry name" value="RNaseH-like_sf"/>
</dbReference>
<reference evidence="13 14" key="1">
    <citation type="journal article" date="2008" name="J. Bacteriol.">
        <title>Complete genome sequence of the soil actinomycete Kocuria rhizophila.</title>
        <authorList>
            <person name="Takarada H."/>
            <person name="Sekine M."/>
            <person name="Kosugi H."/>
            <person name="Matsuo Y."/>
            <person name="Fujisawa T."/>
            <person name="Omata S."/>
            <person name="Kishi E."/>
            <person name="Shimizu A."/>
            <person name="Tsukatani N."/>
            <person name="Tanikawa S."/>
            <person name="Fujita N."/>
            <person name="Harayama S."/>
        </authorList>
    </citation>
    <scope>NUCLEOTIDE SEQUENCE [LARGE SCALE GENOMIC DNA]</scope>
    <source>
        <strain evidence="14">ATCC 9341 / DSM 348 / NBRC 103217 / DC2201</strain>
    </source>
</reference>
<gene>
    <name evidence="10 13" type="primary">rnhA</name>
    <name evidence="13" type="ordered locus">KRH_18360</name>
</gene>
<dbReference type="Pfam" id="PF00075">
    <property type="entry name" value="RNase_H"/>
    <property type="match status" value="1"/>
</dbReference>
<evidence type="ECO:0000256" key="8">
    <source>
        <dbReference type="ARBA" id="ARBA00022801"/>
    </source>
</evidence>
<dbReference type="GO" id="GO:0043137">
    <property type="term" value="P:DNA replication, removal of RNA primer"/>
    <property type="evidence" value="ECO:0007669"/>
    <property type="project" value="TreeGrafter"/>
</dbReference>
<dbReference type="HOGENOM" id="CLU_030894_1_0_11"/>
<dbReference type="InterPro" id="IPR050092">
    <property type="entry name" value="RNase_H"/>
</dbReference>
<protein>
    <recommendedName>
        <fullName evidence="4 10">Ribonuclease H</fullName>
        <shortName evidence="10">RNase H</shortName>
        <ecNumber evidence="4 10">3.1.26.4</ecNumber>
    </recommendedName>
</protein>
<dbReference type="PROSITE" id="PS50879">
    <property type="entry name" value="RNASE_H_1"/>
    <property type="match status" value="1"/>
</dbReference>
<keyword evidence="14" id="KW-1185">Reference proteome</keyword>
<feature type="binding site" evidence="10">
    <location>
        <position position="8"/>
    </location>
    <ligand>
        <name>Mg(2+)</name>
        <dbReference type="ChEBI" id="CHEBI:18420"/>
        <label>1</label>
    </ligand>
</feature>
<evidence type="ECO:0000256" key="7">
    <source>
        <dbReference type="ARBA" id="ARBA00022759"/>
    </source>
</evidence>
<comment type="subunit">
    <text evidence="3 10">Monomer.</text>
</comment>
<feature type="compositionally biased region" description="Basic and acidic residues" evidence="11">
    <location>
        <begin position="205"/>
        <end position="219"/>
    </location>
</feature>
<dbReference type="Gene3D" id="3.30.420.10">
    <property type="entry name" value="Ribonuclease H-like superfamily/Ribonuclease H"/>
    <property type="match status" value="1"/>
</dbReference>
<feature type="domain" description="RNase H type-1" evidence="12">
    <location>
        <begin position="1"/>
        <end position="139"/>
    </location>
</feature>
<dbReference type="EC" id="3.1.26.4" evidence="4 10"/>
<keyword evidence="8 10" id="KW-0378">Hydrolase</keyword>
<evidence type="ECO:0000256" key="11">
    <source>
        <dbReference type="SAM" id="MobiDB-lite"/>
    </source>
</evidence>
<dbReference type="STRING" id="378753.KRH_18360"/>
<dbReference type="OrthoDB" id="7845843at2"/>
<feature type="binding site" evidence="10">
    <location>
        <position position="131"/>
    </location>
    <ligand>
        <name>Mg(2+)</name>
        <dbReference type="ChEBI" id="CHEBI:18420"/>
        <label>2</label>
    </ligand>
</feature>
<dbReference type="InterPro" id="IPR002156">
    <property type="entry name" value="RNaseH_domain"/>
</dbReference>
<sequence>MTIIASADGSALGNPGPAGWAWYIDPTSWRAGGWAHGTNNMGELTAVLDLLEATRHRRDEALTVYCDSQYVINSVTKWMPGWKKKGWKKRDGKPVLNVDIMKALDRELSGRKVTFEWVKGHAGHELNEAADERARAMAMAYQRKIPPAQMPVGPGFRDEASSSPAASPSAGKQGEQQGPGAGPGAVRGTADHEATPAPDAPGNEPGRENARSDRNRAEVDDAAPHDLLTELAALSATDPAGPAAPESQPWPPHLVADAVQRERAVVCVPADHQGAAVGSAQVSGGELLHPRVLCIDRSGNTAGAADFPGVRSAGELEEVRITAVAADVYHLSYRIEEPSVVTRRSSVWVREDQHNEMGPWLLRFHQVTAED</sequence>
<evidence type="ECO:0000256" key="1">
    <source>
        <dbReference type="ARBA" id="ARBA00000077"/>
    </source>
</evidence>
<dbReference type="PANTHER" id="PTHR10642:SF26">
    <property type="entry name" value="RIBONUCLEASE H1"/>
    <property type="match status" value="1"/>
</dbReference>
<dbReference type="eggNOG" id="COG0328">
    <property type="taxonomic scope" value="Bacteria"/>
</dbReference>
<evidence type="ECO:0000256" key="5">
    <source>
        <dbReference type="ARBA" id="ARBA00022722"/>
    </source>
</evidence>
<comment type="subcellular location">
    <subcellularLocation>
        <location evidence="10">Cytoplasm</location>
    </subcellularLocation>
</comment>
<evidence type="ECO:0000259" key="12">
    <source>
        <dbReference type="PROSITE" id="PS50879"/>
    </source>
</evidence>
<evidence type="ECO:0000256" key="4">
    <source>
        <dbReference type="ARBA" id="ARBA00012180"/>
    </source>
</evidence>
<dbReference type="eggNOG" id="COG4994">
    <property type="taxonomic scope" value="Bacteria"/>
</dbReference>
<dbReference type="PANTHER" id="PTHR10642">
    <property type="entry name" value="RIBONUCLEASE H1"/>
    <property type="match status" value="1"/>
</dbReference>
<keyword evidence="9 10" id="KW-0460">Magnesium</keyword>
<comment type="similarity">
    <text evidence="2 10">Belongs to the RNase H family.</text>
</comment>
<dbReference type="GO" id="GO:0000287">
    <property type="term" value="F:magnesium ion binding"/>
    <property type="evidence" value="ECO:0007669"/>
    <property type="project" value="UniProtKB-UniRule"/>
</dbReference>
<dbReference type="RefSeq" id="WP_012398904.1">
    <property type="nucleotide sequence ID" value="NC_010617.1"/>
</dbReference>
<comment type="cofactor">
    <cofactor evidence="10">
        <name>Mg(2+)</name>
        <dbReference type="ChEBI" id="CHEBI:18420"/>
    </cofactor>
    <text evidence="10">Binds 1 Mg(2+) ion per subunit. May bind a second metal ion at a regulatory site, or after substrate binding.</text>
</comment>
<evidence type="ECO:0000313" key="14">
    <source>
        <dbReference type="Proteomes" id="UP000008838"/>
    </source>
</evidence>
<evidence type="ECO:0000256" key="6">
    <source>
        <dbReference type="ARBA" id="ARBA00022723"/>
    </source>
</evidence>
<dbReference type="GO" id="GO:0005737">
    <property type="term" value="C:cytoplasm"/>
    <property type="evidence" value="ECO:0007669"/>
    <property type="project" value="UniProtKB-SubCell"/>
</dbReference>
<dbReference type="GO" id="GO:0003676">
    <property type="term" value="F:nucleic acid binding"/>
    <property type="evidence" value="ECO:0007669"/>
    <property type="project" value="InterPro"/>
</dbReference>
<dbReference type="InterPro" id="IPR036397">
    <property type="entry name" value="RNaseH_sf"/>
</dbReference>
<dbReference type="SUPFAM" id="SSF53098">
    <property type="entry name" value="Ribonuclease H-like"/>
    <property type="match status" value="1"/>
</dbReference>
<feature type="binding site" evidence="10">
    <location>
        <position position="43"/>
    </location>
    <ligand>
        <name>Mg(2+)</name>
        <dbReference type="ChEBI" id="CHEBI:18420"/>
        <label>1</label>
    </ligand>
</feature>
<dbReference type="KEGG" id="krh:KRH_18360"/>
<dbReference type="Proteomes" id="UP000008838">
    <property type="component" value="Chromosome"/>
</dbReference>
<dbReference type="AlphaFoldDB" id="B2GFP5"/>
<keyword evidence="6 10" id="KW-0479">Metal-binding</keyword>
<dbReference type="InterPro" id="IPR022892">
    <property type="entry name" value="RNaseHI"/>
</dbReference>
<keyword evidence="5 10" id="KW-0540">Nuclease</keyword>
<evidence type="ECO:0000256" key="9">
    <source>
        <dbReference type="ARBA" id="ARBA00022842"/>
    </source>
</evidence>
<dbReference type="GO" id="GO:0004523">
    <property type="term" value="F:RNA-DNA hybrid ribonuclease activity"/>
    <property type="evidence" value="ECO:0007669"/>
    <property type="project" value="UniProtKB-UniRule"/>
</dbReference>
<evidence type="ECO:0000256" key="2">
    <source>
        <dbReference type="ARBA" id="ARBA00005300"/>
    </source>
</evidence>
<evidence type="ECO:0000256" key="3">
    <source>
        <dbReference type="ARBA" id="ARBA00011245"/>
    </source>
</evidence>
<dbReference type="EMBL" id="AP009152">
    <property type="protein sequence ID" value="BAG30183.1"/>
    <property type="molecule type" value="Genomic_DNA"/>
</dbReference>
<organism evidence="13 14">
    <name type="scientific">Kocuria rhizophila (strain ATCC 9341 / DSM 348 / NBRC 103217 / DC2201)</name>
    <dbReference type="NCBI Taxonomy" id="378753"/>
    <lineage>
        <taxon>Bacteria</taxon>
        <taxon>Bacillati</taxon>
        <taxon>Actinomycetota</taxon>
        <taxon>Actinomycetes</taxon>
        <taxon>Micrococcales</taxon>
        <taxon>Micrococcaceae</taxon>
        <taxon>Kocuria</taxon>
    </lineage>
</organism>
<evidence type="ECO:0000256" key="10">
    <source>
        <dbReference type="HAMAP-Rule" id="MF_00042"/>
    </source>
</evidence>
<keyword evidence="10" id="KW-0963">Cytoplasm</keyword>
<feature type="binding site" evidence="10">
    <location>
        <position position="67"/>
    </location>
    <ligand>
        <name>Mg(2+)</name>
        <dbReference type="ChEBI" id="CHEBI:18420"/>
        <label>1</label>
    </ligand>
</feature>